<dbReference type="Proteomes" id="UP000215914">
    <property type="component" value="Chromosome 10"/>
</dbReference>
<reference evidence="2" key="1">
    <citation type="journal article" date="2017" name="Nature">
        <title>The sunflower genome provides insights into oil metabolism, flowering and Asterid evolution.</title>
        <authorList>
            <person name="Badouin H."/>
            <person name="Gouzy J."/>
            <person name="Grassa C.J."/>
            <person name="Murat F."/>
            <person name="Staton S.E."/>
            <person name="Cottret L."/>
            <person name="Lelandais-Briere C."/>
            <person name="Owens G.L."/>
            <person name="Carrere S."/>
            <person name="Mayjonade B."/>
            <person name="Legrand L."/>
            <person name="Gill N."/>
            <person name="Kane N.C."/>
            <person name="Bowers J.E."/>
            <person name="Hubner S."/>
            <person name="Bellec A."/>
            <person name="Berard A."/>
            <person name="Berges H."/>
            <person name="Blanchet N."/>
            <person name="Boniface M.C."/>
            <person name="Brunel D."/>
            <person name="Catrice O."/>
            <person name="Chaidir N."/>
            <person name="Claudel C."/>
            <person name="Donnadieu C."/>
            <person name="Faraut T."/>
            <person name="Fievet G."/>
            <person name="Helmstetter N."/>
            <person name="King M."/>
            <person name="Knapp S.J."/>
            <person name="Lai Z."/>
            <person name="Le Paslier M.C."/>
            <person name="Lippi Y."/>
            <person name="Lorenzon L."/>
            <person name="Mandel J.R."/>
            <person name="Marage G."/>
            <person name="Marchand G."/>
            <person name="Marquand E."/>
            <person name="Bret-Mestries E."/>
            <person name="Morien E."/>
            <person name="Nambeesan S."/>
            <person name="Nguyen T."/>
            <person name="Pegot-Espagnet P."/>
            <person name="Pouilly N."/>
            <person name="Raftis F."/>
            <person name="Sallet E."/>
            <person name="Schiex T."/>
            <person name="Thomas J."/>
            <person name="Vandecasteele C."/>
            <person name="Vares D."/>
            <person name="Vear F."/>
            <person name="Vautrin S."/>
            <person name="Crespi M."/>
            <person name="Mangin B."/>
            <person name="Burke J.M."/>
            <person name="Salse J."/>
            <person name="Munos S."/>
            <person name="Vincourt P."/>
            <person name="Rieseberg L.H."/>
            <person name="Langlade N.B."/>
        </authorList>
    </citation>
    <scope>NUCLEOTIDE SEQUENCE [LARGE SCALE GENOMIC DNA]</scope>
    <source>
        <strain evidence="2">cv. SF193</strain>
    </source>
</reference>
<evidence type="ECO:0000313" key="1">
    <source>
        <dbReference type="EMBL" id="OTG10966.1"/>
    </source>
</evidence>
<evidence type="ECO:0000313" key="2">
    <source>
        <dbReference type="Proteomes" id="UP000215914"/>
    </source>
</evidence>
<proteinExistence type="predicted"/>
<protein>
    <submittedName>
        <fullName evidence="1">Uncharacterized protein</fullName>
    </submittedName>
</protein>
<name>A0A251TK58_HELAN</name>
<keyword evidence="2" id="KW-1185">Reference proteome</keyword>
<dbReference type="InParanoid" id="A0A251TK58"/>
<dbReference type="EMBL" id="CM007899">
    <property type="protein sequence ID" value="OTG10966.1"/>
    <property type="molecule type" value="Genomic_DNA"/>
</dbReference>
<accession>A0A251TK58</accession>
<dbReference type="AlphaFoldDB" id="A0A251TK58"/>
<organism evidence="1 2">
    <name type="scientific">Helianthus annuus</name>
    <name type="common">Common sunflower</name>
    <dbReference type="NCBI Taxonomy" id="4232"/>
    <lineage>
        <taxon>Eukaryota</taxon>
        <taxon>Viridiplantae</taxon>
        <taxon>Streptophyta</taxon>
        <taxon>Embryophyta</taxon>
        <taxon>Tracheophyta</taxon>
        <taxon>Spermatophyta</taxon>
        <taxon>Magnoliopsida</taxon>
        <taxon>eudicotyledons</taxon>
        <taxon>Gunneridae</taxon>
        <taxon>Pentapetalae</taxon>
        <taxon>asterids</taxon>
        <taxon>campanulids</taxon>
        <taxon>Asterales</taxon>
        <taxon>Asteraceae</taxon>
        <taxon>Asteroideae</taxon>
        <taxon>Heliantheae alliance</taxon>
        <taxon>Heliantheae</taxon>
        <taxon>Helianthus</taxon>
    </lineage>
</organism>
<gene>
    <name evidence="1" type="ORF">HannXRQ_Chr10g0293601</name>
</gene>
<sequence>MGTYHVLHPHRLLCFSKADENYSNHRNQLSKWSCFPFVRHPAKACKGHYTMPPLMSMWKSECLLQRGF</sequence>